<dbReference type="RefSeq" id="XP_073780299.1">
    <property type="nucleotide sequence ID" value="XM_073924198.1"/>
</dbReference>
<evidence type="ECO:0000313" key="2">
    <source>
        <dbReference type="RefSeq" id="XP_073780299.1"/>
    </source>
</evidence>
<sequence length="1137" mass="127159">MLRVGDSFPRHRWIRRRSRPQQARCRAGGTGWVRVRKNPEVGLSPSPVMHGPSTSTARHARGVRVGRTDPNDIEKGQRQPATQPSCCEKITHQVLVGDSFPRHRWIRRRSRPQQARCRAGGTGWVRVRKNPEVGLSPSPVMHGPSTSTARHARGVRVGRTDPNDIEKGQRQPATQPSCCEKITHQVLVGDSFPRHRWIRRRSRPQQARCRAGGTGWVRVRKNPEVGLSPSPVMHGPSTSTARHARGVRVGRTDPNDIEKGQRQPATQPSCCEKITHQVLVGDSFPRHRWIRRRSRPQQARCRAGGTGWVRVRKNPEVGLSPSPVMHGPSTSTARHARGVRVGRTDPNDIEKGQRQPATQPSCCEKITHQVLVGDSFPRHRWIRRRSRPQQARCRAGGTGWVRVRKNPEVGLSPSPVMHGPSTSTARHARGVRVGRTDPNDIEKGQRQPATQPSCCEKITHQVLVGDSFPRHRWIRRRSRPQQARCRAGGTGWVRVRKNPEVGLSPSPVMHGPSTSTARHARGVRVGRTDPNDIEKGQRQPATQPSCCEKITHQVLVGDSFPRHRWIRRRSRPQQARCRAGGTGWVRVRKNPEVGLSPSPVMHGPSTSTARHARGVRVGRTDPNDIEKGQRQPATQPSCCEKITHQVLVGDSFPRHRWIRRRSRPQQARCRAGGTGWVRVRKNPEVGLSPSPVMHGPSTSTARHARGVRVGRTDPNDIEKGQRQPATQPSCCEKITHQVLVGDSFPRHRWIRRRSRPQQARCRAGGTGWVRVRKNPEVGLSPSPVMHGPSTSTARHARGVRVGRTDPNDIEKGQRQPATQPSCCEKITHQVLVGDSFPRHRWIRRRSRPQQARCRAGGTGWVRVRKNPEVGLSPSPVMHGPSTSTARHARGVRVGRTDPNDIEKGQRQPATQPSCCEKITHQVLVGDSFPRHRWIRRRSRPQQARCRAGGTGWVRVRKNPEVGLSPSPVMHGPSTSTARHARGVRVGRTDPNDIEKGQRQPATQPSCCEKITHQVLVGDSFPRHRWIRRRSRPQQARCRAGGTGWVRVRKNPEVGLSPSPVMHGPSTSTARHARGVRVGRTDPNDIEKGQRQPATQPSCCEKITHQVLGMCVTLIQRLGRVRGLRVPGLRALGTWVKF</sequence>
<name>A0AC58HE80_DANRE</name>
<gene>
    <name evidence="2" type="primary">LOC141377963</name>
</gene>
<evidence type="ECO:0000313" key="1">
    <source>
        <dbReference type="Proteomes" id="UP000000437"/>
    </source>
</evidence>
<dbReference type="Proteomes" id="UP000000437">
    <property type="component" value="Chromosome 15"/>
</dbReference>
<organism evidence="1 2">
    <name type="scientific">Danio rerio</name>
    <name type="common">Zebrafish</name>
    <name type="synonym">Brachydanio rerio</name>
    <dbReference type="NCBI Taxonomy" id="7955"/>
    <lineage>
        <taxon>Eukaryota</taxon>
        <taxon>Metazoa</taxon>
        <taxon>Chordata</taxon>
        <taxon>Craniata</taxon>
        <taxon>Vertebrata</taxon>
        <taxon>Euteleostomi</taxon>
        <taxon>Actinopterygii</taxon>
        <taxon>Neopterygii</taxon>
        <taxon>Teleostei</taxon>
        <taxon>Ostariophysi</taxon>
        <taxon>Cypriniformes</taxon>
        <taxon>Danionidae</taxon>
        <taxon>Danioninae</taxon>
        <taxon>Danio</taxon>
    </lineage>
</organism>
<reference evidence="2" key="1">
    <citation type="submission" date="2025-08" db="UniProtKB">
        <authorList>
            <consortium name="RefSeq"/>
        </authorList>
    </citation>
    <scope>IDENTIFICATION</scope>
    <source>
        <strain evidence="2">Tuebingen</strain>
        <tissue evidence="2">Fibroblasts and whole tissue</tissue>
    </source>
</reference>
<accession>A0AC58HE80</accession>
<protein>
    <submittedName>
        <fullName evidence="2">Uncharacterized protein</fullName>
    </submittedName>
</protein>
<keyword evidence="1" id="KW-1185">Reference proteome</keyword>
<proteinExistence type="predicted"/>